<dbReference type="EMBL" id="JAIWYP010000004">
    <property type="protein sequence ID" value="KAH3832576.1"/>
    <property type="molecule type" value="Genomic_DNA"/>
</dbReference>
<gene>
    <name evidence="2" type="ORF">DPMN_105868</name>
</gene>
<feature type="coiled-coil region" evidence="1">
    <location>
        <begin position="78"/>
        <end position="250"/>
    </location>
</feature>
<dbReference type="Proteomes" id="UP000828390">
    <property type="component" value="Unassembled WGS sequence"/>
</dbReference>
<keyword evidence="3" id="KW-1185">Reference proteome</keyword>
<accession>A0A9D4QI72</accession>
<evidence type="ECO:0000313" key="2">
    <source>
        <dbReference type="EMBL" id="KAH3832576.1"/>
    </source>
</evidence>
<reference evidence="2" key="1">
    <citation type="journal article" date="2019" name="bioRxiv">
        <title>The Genome of the Zebra Mussel, Dreissena polymorpha: A Resource for Invasive Species Research.</title>
        <authorList>
            <person name="McCartney M.A."/>
            <person name="Auch B."/>
            <person name="Kono T."/>
            <person name="Mallez S."/>
            <person name="Zhang Y."/>
            <person name="Obille A."/>
            <person name="Becker A."/>
            <person name="Abrahante J.E."/>
            <person name="Garbe J."/>
            <person name="Badalamenti J.P."/>
            <person name="Herman A."/>
            <person name="Mangelson H."/>
            <person name="Liachko I."/>
            <person name="Sullivan S."/>
            <person name="Sone E.D."/>
            <person name="Koren S."/>
            <person name="Silverstein K.A.T."/>
            <person name="Beckman K.B."/>
            <person name="Gohl D.M."/>
        </authorList>
    </citation>
    <scope>NUCLEOTIDE SEQUENCE</scope>
    <source>
        <strain evidence="2">Duluth1</strain>
        <tissue evidence="2">Whole animal</tissue>
    </source>
</reference>
<keyword evidence="1" id="KW-0175">Coiled coil</keyword>
<dbReference type="AlphaFoldDB" id="A0A9D4QI72"/>
<protein>
    <submittedName>
        <fullName evidence="2">Uncharacterized protein</fullName>
    </submittedName>
</protein>
<organism evidence="2 3">
    <name type="scientific">Dreissena polymorpha</name>
    <name type="common">Zebra mussel</name>
    <name type="synonym">Mytilus polymorpha</name>
    <dbReference type="NCBI Taxonomy" id="45954"/>
    <lineage>
        <taxon>Eukaryota</taxon>
        <taxon>Metazoa</taxon>
        <taxon>Spiralia</taxon>
        <taxon>Lophotrochozoa</taxon>
        <taxon>Mollusca</taxon>
        <taxon>Bivalvia</taxon>
        <taxon>Autobranchia</taxon>
        <taxon>Heteroconchia</taxon>
        <taxon>Euheterodonta</taxon>
        <taxon>Imparidentia</taxon>
        <taxon>Neoheterodontei</taxon>
        <taxon>Myida</taxon>
        <taxon>Dreissenoidea</taxon>
        <taxon>Dreissenidae</taxon>
        <taxon>Dreissena</taxon>
    </lineage>
</organism>
<proteinExistence type="predicted"/>
<name>A0A9D4QI72_DREPO</name>
<evidence type="ECO:0000313" key="3">
    <source>
        <dbReference type="Proteomes" id="UP000828390"/>
    </source>
</evidence>
<reference evidence="2" key="2">
    <citation type="submission" date="2020-11" db="EMBL/GenBank/DDBJ databases">
        <authorList>
            <person name="McCartney M.A."/>
            <person name="Auch B."/>
            <person name="Kono T."/>
            <person name="Mallez S."/>
            <person name="Becker A."/>
            <person name="Gohl D.M."/>
            <person name="Silverstein K.A.T."/>
            <person name="Koren S."/>
            <person name="Bechman K.B."/>
            <person name="Herman A."/>
            <person name="Abrahante J.E."/>
            <person name="Garbe J."/>
        </authorList>
    </citation>
    <scope>NUCLEOTIDE SEQUENCE</scope>
    <source>
        <strain evidence="2">Duluth1</strain>
        <tissue evidence="2">Whole animal</tissue>
    </source>
</reference>
<evidence type="ECO:0000256" key="1">
    <source>
        <dbReference type="SAM" id="Coils"/>
    </source>
</evidence>
<dbReference type="OrthoDB" id="6288024at2759"/>
<comment type="caution">
    <text evidence="2">The sequence shown here is derived from an EMBL/GenBank/DDBJ whole genome shotgun (WGS) entry which is preliminary data.</text>
</comment>
<sequence>MNLSPLVSPPRPMRLSFPIVGHYDNVPGKPHTNCVMSAREFESRHADQAMSDLPAVFSEVYAVQRMSSKEINRQKELLDLCRAKLAEVAERNADIEAEVGCVRNKMFMKEEWIMETNQRIKQLDSEITALVKARINQQLQVELAEEETELEIRKLRAQCEKMSAHAHEVDEYEKLHSPVFRELQQAKEDLDKLRLRKAALDKDSGETARILTGTVAMEIRSEVRALQERLRYTQAEAENLRQKIADERAKQGQIRQTMKVLEKRNCAQLTRVRRHVKAVTDLNSQRRAQNNKLRASVDNVARKLQDAC</sequence>